<dbReference type="GO" id="GO:0003796">
    <property type="term" value="F:lysozyme activity"/>
    <property type="evidence" value="ECO:0007669"/>
    <property type="project" value="InterPro"/>
</dbReference>
<keyword evidence="2" id="KW-0378">Hydrolase</keyword>
<reference evidence="2" key="1">
    <citation type="journal article" date="2013" name="Environ. Microbiol.">
        <title>Microbiota from the distal guts of lean and obese adolescents exhibit partial functional redundancy besides clear differences in community structure.</title>
        <authorList>
            <person name="Ferrer M."/>
            <person name="Ruiz A."/>
            <person name="Lanza F."/>
            <person name="Haange S.B."/>
            <person name="Oberbach A."/>
            <person name="Till H."/>
            <person name="Bargiela R."/>
            <person name="Campoy C."/>
            <person name="Segura M.T."/>
            <person name="Richter M."/>
            <person name="von Bergen M."/>
            <person name="Seifert J."/>
            <person name="Suarez A."/>
        </authorList>
    </citation>
    <scope>NUCLEOTIDE SEQUENCE</scope>
</reference>
<dbReference type="EMBL" id="AJWZ01006516">
    <property type="protein sequence ID" value="EKC59551.1"/>
    <property type="molecule type" value="Genomic_DNA"/>
</dbReference>
<dbReference type="PROSITE" id="PS51904">
    <property type="entry name" value="GLYCOSYL_HYDROL_F25_2"/>
    <property type="match status" value="1"/>
</dbReference>
<comment type="caution">
    <text evidence="2">The sequence shown here is derived from an EMBL/GenBank/DDBJ whole genome shotgun (WGS) entry which is preliminary data.</text>
</comment>
<sequence>SAERRNSLTLYAAVKAAVKFVIIRAGIRTDEDTYFRRNLSECQKRNMPYGLYWYFEATSDDAFKAELAACKKSVKGLKPSYPVFFDMEEQKQIDNLTTAQRTDMALKFCAEMTAIGLPSGIYANPSWMLNYYDSDRLDGIDIWLANWTHDPEIPSQFDFGQLIWQWGVRKHRRQRRRL</sequence>
<feature type="non-terminal residue" evidence="2">
    <location>
        <position position="1"/>
    </location>
</feature>
<dbReference type="GO" id="GO:0016998">
    <property type="term" value="P:cell wall macromolecule catabolic process"/>
    <property type="evidence" value="ECO:0007669"/>
    <property type="project" value="InterPro"/>
</dbReference>
<name>K1TK03_9ZZZZ</name>
<dbReference type="Pfam" id="PF01183">
    <property type="entry name" value="Glyco_hydro_25"/>
    <property type="match status" value="1"/>
</dbReference>
<dbReference type="InterPro" id="IPR017853">
    <property type="entry name" value="GH"/>
</dbReference>
<dbReference type="InterPro" id="IPR002053">
    <property type="entry name" value="Glyco_hydro_25"/>
</dbReference>
<gene>
    <name evidence="2" type="ORF">OBE_09442</name>
</gene>
<dbReference type="Gene3D" id="3.20.20.80">
    <property type="entry name" value="Glycosidases"/>
    <property type="match status" value="1"/>
</dbReference>
<organism evidence="2">
    <name type="scientific">human gut metagenome</name>
    <dbReference type="NCBI Taxonomy" id="408170"/>
    <lineage>
        <taxon>unclassified sequences</taxon>
        <taxon>metagenomes</taxon>
        <taxon>organismal metagenomes</taxon>
    </lineage>
</organism>
<dbReference type="AlphaFoldDB" id="K1TK03"/>
<proteinExistence type="inferred from homology"/>
<accession>K1TK03</accession>
<protein>
    <submittedName>
        <fullName evidence="2">Hydrolase family</fullName>
    </submittedName>
</protein>
<evidence type="ECO:0000313" key="2">
    <source>
        <dbReference type="EMBL" id="EKC59551.1"/>
    </source>
</evidence>
<dbReference type="SUPFAM" id="SSF51445">
    <property type="entry name" value="(Trans)glycosidases"/>
    <property type="match status" value="1"/>
</dbReference>
<dbReference type="GO" id="GO:0016052">
    <property type="term" value="P:carbohydrate catabolic process"/>
    <property type="evidence" value="ECO:0007669"/>
    <property type="project" value="TreeGrafter"/>
</dbReference>
<dbReference type="GO" id="GO:0009253">
    <property type="term" value="P:peptidoglycan catabolic process"/>
    <property type="evidence" value="ECO:0007669"/>
    <property type="project" value="InterPro"/>
</dbReference>
<dbReference type="PANTHER" id="PTHR34135:SF2">
    <property type="entry name" value="LYSOZYME"/>
    <property type="match status" value="1"/>
</dbReference>
<evidence type="ECO:0000256" key="1">
    <source>
        <dbReference type="ARBA" id="ARBA00010646"/>
    </source>
</evidence>
<dbReference type="PANTHER" id="PTHR34135">
    <property type="entry name" value="LYSOZYME"/>
    <property type="match status" value="1"/>
</dbReference>
<comment type="similarity">
    <text evidence="1">Belongs to the glycosyl hydrolase 25 family.</text>
</comment>